<dbReference type="RefSeq" id="WP_256614495.1">
    <property type="nucleotide sequence ID" value="NZ_JANIBK010000023.1"/>
</dbReference>
<evidence type="ECO:0000313" key="2">
    <source>
        <dbReference type="Proteomes" id="UP001524586"/>
    </source>
</evidence>
<organism evidence="1 2">
    <name type="scientific">Methylomonas rivi</name>
    <dbReference type="NCBI Taxonomy" id="2952226"/>
    <lineage>
        <taxon>Bacteria</taxon>
        <taxon>Pseudomonadati</taxon>
        <taxon>Pseudomonadota</taxon>
        <taxon>Gammaproteobacteria</taxon>
        <taxon>Methylococcales</taxon>
        <taxon>Methylococcaceae</taxon>
        <taxon>Methylomonas</taxon>
    </lineage>
</organism>
<evidence type="ECO:0000313" key="1">
    <source>
        <dbReference type="EMBL" id="MCQ8128124.1"/>
    </source>
</evidence>
<accession>A0ABT1U2R7</accession>
<protein>
    <submittedName>
        <fullName evidence="1">Uncharacterized protein</fullName>
    </submittedName>
</protein>
<reference evidence="1 2" key="1">
    <citation type="submission" date="2022-07" db="EMBL/GenBank/DDBJ databases">
        <title>Methylomonas rivi sp. nov., Methylomonas rosea sp. nov., Methylomonas aureus sp. nov. and Methylomonas subterranea sp. nov., four novel methanotrophs isolated from a freshwater creek and the deep terrestrial subsurface.</title>
        <authorList>
            <person name="Abin C."/>
            <person name="Sankaranarayanan K."/>
            <person name="Garner C."/>
            <person name="Sindelar R."/>
            <person name="Kotary K."/>
            <person name="Garner R."/>
            <person name="Barclay S."/>
            <person name="Lawson P."/>
            <person name="Krumholz L."/>
        </authorList>
    </citation>
    <scope>NUCLEOTIDE SEQUENCE [LARGE SCALE GENOMIC DNA]</scope>
    <source>
        <strain evidence="1 2">WSC-6</strain>
    </source>
</reference>
<sequence>MDVAAIKALAGCPVESVNQAELPDEDNKLVLQYVEVFTALLVGFG</sequence>
<keyword evidence="2" id="KW-1185">Reference proteome</keyword>
<gene>
    <name evidence="1" type="ORF">NP596_06600</name>
</gene>
<comment type="caution">
    <text evidence="1">The sequence shown here is derived from an EMBL/GenBank/DDBJ whole genome shotgun (WGS) entry which is preliminary data.</text>
</comment>
<dbReference type="Proteomes" id="UP001524586">
    <property type="component" value="Unassembled WGS sequence"/>
</dbReference>
<name>A0ABT1U2R7_9GAMM</name>
<dbReference type="EMBL" id="JANIBK010000023">
    <property type="protein sequence ID" value="MCQ8128124.1"/>
    <property type="molecule type" value="Genomic_DNA"/>
</dbReference>
<proteinExistence type="predicted"/>